<dbReference type="STRING" id="1197717.BED41_00185"/>
<sequence>MTKEVERKGIPCAHITAIDPIAHTFGSNRVVHGVAIPHPLANPSEDGGAEYNERRALILEALEKVTK</sequence>
<proteinExistence type="predicted"/>
<protein>
    <recommendedName>
        <fullName evidence="3">Glycine reductase</fullName>
    </recommendedName>
</protein>
<evidence type="ECO:0008006" key="3">
    <source>
        <dbReference type="Google" id="ProtNLM"/>
    </source>
</evidence>
<accession>A0A1B2I120</accession>
<evidence type="ECO:0000313" key="2">
    <source>
        <dbReference type="Proteomes" id="UP000093044"/>
    </source>
</evidence>
<reference evidence="1" key="1">
    <citation type="submission" date="2016-08" db="EMBL/GenBank/DDBJ databases">
        <title>Complete genome of Cloacibacillus porcorum.</title>
        <authorList>
            <person name="Looft T."/>
            <person name="Bayles D.O."/>
            <person name="Alt D.P."/>
        </authorList>
    </citation>
    <scope>NUCLEOTIDE SEQUENCE [LARGE SCALE GENOMIC DNA]</scope>
    <source>
        <strain evidence="1">CL-84</strain>
    </source>
</reference>
<dbReference type="EMBL" id="CP016757">
    <property type="protein sequence ID" value="ANZ43662.1"/>
    <property type="molecule type" value="Genomic_DNA"/>
</dbReference>
<dbReference type="OrthoDB" id="5631at2"/>
<organism evidence="1 2">
    <name type="scientific">Cloacibacillus porcorum</name>
    <dbReference type="NCBI Taxonomy" id="1197717"/>
    <lineage>
        <taxon>Bacteria</taxon>
        <taxon>Thermotogati</taxon>
        <taxon>Synergistota</taxon>
        <taxon>Synergistia</taxon>
        <taxon>Synergistales</taxon>
        <taxon>Synergistaceae</taxon>
        <taxon>Cloacibacillus</taxon>
    </lineage>
</organism>
<dbReference type="Proteomes" id="UP000093044">
    <property type="component" value="Chromosome"/>
</dbReference>
<dbReference type="AlphaFoldDB" id="A0A1B2I120"/>
<evidence type="ECO:0000313" key="1">
    <source>
        <dbReference type="EMBL" id="ANZ43662.1"/>
    </source>
</evidence>
<name>A0A1B2I120_9BACT</name>
<keyword evidence="2" id="KW-1185">Reference proteome</keyword>
<gene>
    <name evidence="1" type="ORF">BED41_00185</name>
</gene>
<dbReference type="KEGG" id="cpor:BED41_00185"/>